<accession>A0A0E0BEY9</accession>
<organism evidence="2">
    <name type="scientific">Oryza glumipatula</name>
    <dbReference type="NCBI Taxonomy" id="40148"/>
    <lineage>
        <taxon>Eukaryota</taxon>
        <taxon>Viridiplantae</taxon>
        <taxon>Streptophyta</taxon>
        <taxon>Embryophyta</taxon>
        <taxon>Tracheophyta</taxon>
        <taxon>Spermatophyta</taxon>
        <taxon>Magnoliopsida</taxon>
        <taxon>Liliopsida</taxon>
        <taxon>Poales</taxon>
        <taxon>Poaceae</taxon>
        <taxon>BOP clade</taxon>
        <taxon>Oryzoideae</taxon>
        <taxon>Oryzeae</taxon>
        <taxon>Oryzinae</taxon>
        <taxon>Oryza</taxon>
    </lineage>
</organism>
<dbReference type="AlphaFoldDB" id="A0A0E0BEY9"/>
<name>A0A0E0BEY9_9ORYZ</name>
<evidence type="ECO:0000313" key="2">
    <source>
        <dbReference type="EnsemblPlants" id="OGLUM11G01840.1"/>
    </source>
</evidence>
<feature type="region of interest" description="Disordered" evidence="1">
    <location>
        <begin position="117"/>
        <end position="137"/>
    </location>
</feature>
<evidence type="ECO:0000313" key="3">
    <source>
        <dbReference type="Proteomes" id="UP000026961"/>
    </source>
</evidence>
<proteinExistence type="predicted"/>
<reference evidence="2" key="1">
    <citation type="submission" date="2015-04" db="UniProtKB">
        <authorList>
            <consortium name="EnsemblPlants"/>
        </authorList>
    </citation>
    <scope>IDENTIFICATION</scope>
</reference>
<sequence>MYSVPRDRVPVAERRRRRQRLVRPAVHHHLHPRHLRRRQLDAERVGGVRHDNQSLEMSFSPIVKTRSPSGYSSAYLSHNPYCLYLSLVMKILLRYLGLGLGMKNSAALLSGTPISHSVGPDLGGSNTRSPRLMLRPV</sequence>
<keyword evidence="3" id="KW-1185">Reference proteome</keyword>
<dbReference type="HOGENOM" id="CLU_1868306_0_0_1"/>
<reference evidence="2" key="2">
    <citation type="submission" date="2018-05" db="EMBL/GenBank/DDBJ databases">
        <title>OgluRS3 (Oryza glumaepatula Reference Sequence Version 3).</title>
        <authorList>
            <person name="Zhang J."/>
            <person name="Kudrna D."/>
            <person name="Lee S."/>
            <person name="Talag J."/>
            <person name="Welchert J."/>
            <person name="Wing R.A."/>
        </authorList>
    </citation>
    <scope>NUCLEOTIDE SEQUENCE [LARGE SCALE GENOMIC DNA]</scope>
</reference>
<protein>
    <submittedName>
        <fullName evidence="2">Uncharacterized protein</fullName>
    </submittedName>
</protein>
<dbReference type="EnsemblPlants" id="OGLUM11G01840.1">
    <property type="protein sequence ID" value="OGLUM11G01840.1"/>
    <property type="gene ID" value="OGLUM11G01840"/>
</dbReference>
<dbReference type="eggNOG" id="ENOG502R4M8">
    <property type="taxonomic scope" value="Eukaryota"/>
</dbReference>
<dbReference type="Gramene" id="OGLUM11G01840.1">
    <property type="protein sequence ID" value="OGLUM11G01840.1"/>
    <property type="gene ID" value="OGLUM11G01840"/>
</dbReference>
<evidence type="ECO:0000256" key="1">
    <source>
        <dbReference type="SAM" id="MobiDB-lite"/>
    </source>
</evidence>
<dbReference type="Proteomes" id="UP000026961">
    <property type="component" value="Chromosome 11"/>
</dbReference>